<feature type="signal peptide" evidence="1">
    <location>
        <begin position="1"/>
        <end position="22"/>
    </location>
</feature>
<sequence>MMRTTLLTTVVSLTTLVVCALAAPPNFVILLADDISATSLGCYGSDNPHTSPNIDKLADEGIRFTNMFVSEAICAPARAELYTGLQPHRNGCMQNHKATNKGTLSVVQRLEKLGYRVGLTGKTHIKPKSVYPFEVVKGFPANCNARRTPGEDWGGVEGFMTRDPEQPFCLFICSIHAHAPWDSGDSSRWELDELKLPPHFADTPETRRFFREYLAEIRLFDDQVGRARALLEKHGLDENTVVIVLDENGAGMPCGKWTNFDWGVRSACLIKWPGVGGFVTDVVAQYCDILPTLIEAACGKVPAGLDGRSLLPLIRGETEAHRDLAFFTYNSGPEGPPFGSRAVTDGRFKLMWNLTPDNLFAVRTINGFDYGYEDTKMPDRHVRQIYQSWLELAEIDTAAESAVQRFRKHPEFQLYDLSKDPWERENLASNPEYAATLEQLKNSISTWMTQQGDDGVTAPAGKQKKN</sequence>
<dbReference type="EMBL" id="JAENII010000001">
    <property type="protein sequence ID" value="MBK1825562.1"/>
    <property type="molecule type" value="Genomic_DNA"/>
</dbReference>
<dbReference type="Proteomes" id="UP000658278">
    <property type="component" value="Unassembled WGS sequence"/>
</dbReference>
<accession>A0A934R7B0</accession>
<dbReference type="InterPro" id="IPR017850">
    <property type="entry name" value="Alkaline_phosphatase_core_sf"/>
</dbReference>
<comment type="caution">
    <text evidence="3">The sequence shown here is derived from an EMBL/GenBank/DDBJ whole genome shotgun (WGS) entry which is preliminary data.</text>
</comment>
<dbReference type="AlphaFoldDB" id="A0A934R7B0"/>
<dbReference type="PANTHER" id="PTHR43751">
    <property type="entry name" value="SULFATASE"/>
    <property type="match status" value="1"/>
</dbReference>
<name>A0A934R7B0_9BACT</name>
<evidence type="ECO:0000313" key="4">
    <source>
        <dbReference type="Proteomes" id="UP000658278"/>
    </source>
</evidence>
<dbReference type="PANTHER" id="PTHR43751:SF1">
    <property type="entry name" value="SULFATASE ATSG-RELATED"/>
    <property type="match status" value="1"/>
</dbReference>
<gene>
    <name evidence="3" type="ORF">JIN81_00900</name>
</gene>
<dbReference type="CDD" id="cd16027">
    <property type="entry name" value="SGSH"/>
    <property type="match status" value="1"/>
</dbReference>
<feature type="domain" description="Sulfatase N-terminal" evidence="2">
    <location>
        <begin position="25"/>
        <end position="132"/>
    </location>
</feature>
<dbReference type="InterPro" id="IPR052701">
    <property type="entry name" value="GAG_Ulvan_Degrading_Sulfatases"/>
</dbReference>
<feature type="domain" description="Sulfatase N-terminal" evidence="2">
    <location>
        <begin position="159"/>
        <end position="297"/>
    </location>
</feature>
<feature type="chain" id="PRO_5037277175" evidence="1">
    <location>
        <begin position="23"/>
        <end position="466"/>
    </location>
</feature>
<dbReference type="RefSeq" id="WP_200275312.1">
    <property type="nucleotide sequence ID" value="NZ_JAENII010000001.1"/>
</dbReference>
<dbReference type="Pfam" id="PF00884">
    <property type="entry name" value="Sulfatase"/>
    <property type="match status" value="2"/>
</dbReference>
<dbReference type="InterPro" id="IPR000917">
    <property type="entry name" value="Sulfatase_N"/>
</dbReference>
<evidence type="ECO:0000313" key="3">
    <source>
        <dbReference type="EMBL" id="MBK1825562.1"/>
    </source>
</evidence>
<keyword evidence="4" id="KW-1185">Reference proteome</keyword>
<evidence type="ECO:0000256" key="1">
    <source>
        <dbReference type="SAM" id="SignalP"/>
    </source>
</evidence>
<evidence type="ECO:0000259" key="2">
    <source>
        <dbReference type="Pfam" id="PF00884"/>
    </source>
</evidence>
<keyword evidence="1" id="KW-0732">Signal</keyword>
<protein>
    <submittedName>
        <fullName evidence="3">Sulfatase</fullName>
    </submittedName>
</protein>
<organism evidence="3 4">
    <name type="scientific">Haloferula rosea</name>
    <dbReference type="NCBI Taxonomy" id="490093"/>
    <lineage>
        <taxon>Bacteria</taxon>
        <taxon>Pseudomonadati</taxon>
        <taxon>Verrucomicrobiota</taxon>
        <taxon>Verrucomicrobiia</taxon>
        <taxon>Verrucomicrobiales</taxon>
        <taxon>Verrucomicrobiaceae</taxon>
        <taxon>Haloferula</taxon>
    </lineage>
</organism>
<proteinExistence type="predicted"/>
<reference evidence="3" key="1">
    <citation type="submission" date="2021-01" db="EMBL/GenBank/DDBJ databases">
        <title>Modified the classification status of verrucomicrobia.</title>
        <authorList>
            <person name="Feng X."/>
        </authorList>
    </citation>
    <scope>NUCLEOTIDE SEQUENCE</scope>
    <source>
        <strain evidence="3">KCTC 22201</strain>
    </source>
</reference>
<dbReference type="SUPFAM" id="SSF53649">
    <property type="entry name" value="Alkaline phosphatase-like"/>
    <property type="match status" value="1"/>
</dbReference>
<dbReference type="Gene3D" id="3.40.720.10">
    <property type="entry name" value="Alkaline Phosphatase, subunit A"/>
    <property type="match status" value="1"/>
</dbReference>